<dbReference type="RefSeq" id="WP_074750745.1">
    <property type="nucleotide sequence ID" value="NZ_FNCO01000002.1"/>
</dbReference>
<dbReference type="InterPro" id="IPR008030">
    <property type="entry name" value="NmrA-like"/>
</dbReference>
<dbReference type="OrthoDB" id="5510591at2"/>
<dbReference type="PANTHER" id="PTHR47129">
    <property type="entry name" value="QUINONE OXIDOREDUCTASE 2"/>
    <property type="match status" value="1"/>
</dbReference>
<dbReference type="AlphaFoldDB" id="A0A1G7V3G3"/>
<evidence type="ECO:0000313" key="3">
    <source>
        <dbReference type="Proteomes" id="UP000182894"/>
    </source>
</evidence>
<protein>
    <submittedName>
        <fullName evidence="2">NAD(P)H dehydrogenase (Quinone)</fullName>
    </submittedName>
</protein>
<accession>A0A1G7V3G3</accession>
<dbReference type="InterPro" id="IPR052718">
    <property type="entry name" value="NmrA-type_oxidoreductase"/>
</dbReference>
<name>A0A1G7V3G3_9PSED</name>
<dbReference type="CDD" id="cd05269">
    <property type="entry name" value="TMR_SDR_a"/>
    <property type="match status" value="1"/>
</dbReference>
<dbReference type="Pfam" id="PF05368">
    <property type="entry name" value="NmrA"/>
    <property type="match status" value="1"/>
</dbReference>
<dbReference type="PANTHER" id="PTHR47129:SF1">
    <property type="entry name" value="NMRA-LIKE DOMAIN-CONTAINING PROTEIN"/>
    <property type="match status" value="1"/>
</dbReference>
<gene>
    <name evidence="2" type="ORF">SAMN05216605_102371</name>
</gene>
<dbReference type="Proteomes" id="UP000182894">
    <property type="component" value="Unassembled WGS sequence"/>
</dbReference>
<evidence type="ECO:0000313" key="2">
    <source>
        <dbReference type="EMBL" id="SDG54313.1"/>
    </source>
</evidence>
<dbReference type="Gene3D" id="3.40.50.720">
    <property type="entry name" value="NAD(P)-binding Rossmann-like Domain"/>
    <property type="match status" value="1"/>
</dbReference>
<sequence>MKKILVTGATGRLGSGVLECLMQRSAPANIVALARDHHKAQGLVLKGIEVRYADYSNYDTLVSAFEGVDTIYMVSAVAFTDRTAQHKNVIDAARFSGVRHVIYTSIQRTSDDLCPIEGVTDSDIATESMLENSGMFFTIVRHPLYANDLPMFIGAQAALEGFSCPAGDGRIALACYQELAEASAVLLSQDGHENRRYLLNSGQAWSFSDIAETLSGLTGKPITYESISSPAFMLAREREGWPAHVAQFLSGWYAAIKAGAFDESSGALEELLGRKPKQLESLLKDAFGLQGLALLPDPISDGKRGEERPVFCDERLLQKG</sequence>
<proteinExistence type="predicted"/>
<dbReference type="STRING" id="89065.SAMN05216605_102371"/>
<reference evidence="3" key="1">
    <citation type="submission" date="2016-10" db="EMBL/GenBank/DDBJ databases">
        <authorList>
            <person name="Varghese N."/>
            <person name="Submissions S."/>
        </authorList>
    </citation>
    <scope>NUCLEOTIDE SEQUENCE [LARGE SCALE GENOMIC DNA]</scope>
    <source>
        <strain evidence="3">ATCC 700689</strain>
    </source>
</reference>
<keyword evidence="3" id="KW-1185">Reference proteome</keyword>
<evidence type="ECO:0000259" key="1">
    <source>
        <dbReference type="Pfam" id="PF05368"/>
    </source>
</evidence>
<dbReference type="SUPFAM" id="SSF51735">
    <property type="entry name" value="NAD(P)-binding Rossmann-fold domains"/>
    <property type="match status" value="1"/>
</dbReference>
<dbReference type="InterPro" id="IPR036291">
    <property type="entry name" value="NAD(P)-bd_dom_sf"/>
</dbReference>
<organism evidence="2 3">
    <name type="scientific">Pseudomonas abietaniphila</name>
    <dbReference type="NCBI Taxonomy" id="89065"/>
    <lineage>
        <taxon>Bacteria</taxon>
        <taxon>Pseudomonadati</taxon>
        <taxon>Pseudomonadota</taxon>
        <taxon>Gammaproteobacteria</taxon>
        <taxon>Pseudomonadales</taxon>
        <taxon>Pseudomonadaceae</taxon>
        <taxon>Pseudomonas</taxon>
    </lineage>
</organism>
<dbReference type="Gene3D" id="3.90.25.10">
    <property type="entry name" value="UDP-galactose 4-epimerase, domain 1"/>
    <property type="match status" value="1"/>
</dbReference>
<dbReference type="EMBL" id="FNCO01000002">
    <property type="protein sequence ID" value="SDG54313.1"/>
    <property type="molecule type" value="Genomic_DNA"/>
</dbReference>
<feature type="domain" description="NmrA-like" evidence="1">
    <location>
        <begin position="2"/>
        <end position="232"/>
    </location>
</feature>